<protein>
    <submittedName>
        <fullName evidence="2">Uncharacterized protein</fullName>
    </submittedName>
</protein>
<keyword evidence="3" id="KW-1185">Reference proteome</keyword>
<feature type="transmembrane region" description="Helical" evidence="1">
    <location>
        <begin position="282"/>
        <end position="302"/>
    </location>
</feature>
<accession>A0A167S2R3</accession>
<dbReference type="AlphaFoldDB" id="A0A167S2R3"/>
<evidence type="ECO:0000256" key="1">
    <source>
        <dbReference type="SAM" id="Phobius"/>
    </source>
</evidence>
<feature type="transmembrane region" description="Helical" evidence="1">
    <location>
        <begin position="23"/>
        <end position="42"/>
    </location>
</feature>
<dbReference type="STRING" id="1081102.A0A167S2R3"/>
<gene>
    <name evidence="2" type="ORF">SPI_06374</name>
</gene>
<keyword evidence="1" id="KW-0812">Transmembrane</keyword>
<proteinExistence type="predicted"/>
<evidence type="ECO:0000313" key="3">
    <source>
        <dbReference type="Proteomes" id="UP000076874"/>
    </source>
</evidence>
<organism evidence="2 3">
    <name type="scientific">Niveomyces insectorum RCEF 264</name>
    <dbReference type="NCBI Taxonomy" id="1081102"/>
    <lineage>
        <taxon>Eukaryota</taxon>
        <taxon>Fungi</taxon>
        <taxon>Dikarya</taxon>
        <taxon>Ascomycota</taxon>
        <taxon>Pezizomycotina</taxon>
        <taxon>Sordariomycetes</taxon>
        <taxon>Hypocreomycetidae</taxon>
        <taxon>Hypocreales</taxon>
        <taxon>Cordycipitaceae</taxon>
        <taxon>Niveomyces</taxon>
    </lineage>
</organism>
<dbReference type="OrthoDB" id="4870205at2759"/>
<feature type="transmembrane region" description="Helical" evidence="1">
    <location>
        <begin position="308"/>
        <end position="325"/>
    </location>
</feature>
<feature type="transmembrane region" description="Helical" evidence="1">
    <location>
        <begin position="48"/>
        <end position="69"/>
    </location>
</feature>
<comment type="caution">
    <text evidence="2">The sequence shown here is derived from an EMBL/GenBank/DDBJ whole genome shotgun (WGS) entry which is preliminary data.</text>
</comment>
<evidence type="ECO:0000313" key="2">
    <source>
        <dbReference type="EMBL" id="OAA59172.1"/>
    </source>
</evidence>
<keyword evidence="1" id="KW-0472">Membrane</keyword>
<dbReference type="Proteomes" id="UP000076874">
    <property type="component" value="Unassembled WGS sequence"/>
</dbReference>
<sequence length="438" mass="47934">MTNGTWSTARDQFAAQWAEPSDIFSVLLILGGDVVLGALAAVTGAGPVSAVAFSFGWVAYAVSALVSAVGDSRLMSCAPEVPLKVFNLRSGYQRQNQSWLLARVFKTHDFWMADEVRQRLHPSRARAGRRRVDIEFGRATATLIGGPPVAPRDKHVALCVSVYRWRDDCRPGVPTRDVMWWSGFVVSLVQLGIAAIPLGLHRDWSIFLATAGGTALAYTSASLPQWRREKWHARSGPKDVAITIGNGAQQVIIVQGENTAKQSLDLEDLAGGLTPDSASTRFVMMVLAALWLVLLITCTGIHEHTWYLLAVGGVGMLHNIIVAGAPRNPAALGLPIELARRVPRNDGEQVPDAVFVQSKVMWTLMKLEEQYKGYGEALLPEFFPGKLSALERQWWASGNAGERQELFLAIQEDVHQRALKKQQRQQALAADNKATVSP</sequence>
<dbReference type="EMBL" id="AZHD01000011">
    <property type="protein sequence ID" value="OAA59172.1"/>
    <property type="molecule type" value="Genomic_DNA"/>
</dbReference>
<name>A0A167S2R3_9HYPO</name>
<feature type="transmembrane region" description="Helical" evidence="1">
    <location>
        <begin position="178"/>
        <end position="198"/>
    </location>
</feature>
<reference evidence="2 3" key="1">
    <citation type="journal article" date="2016" name="Genome Biol. Evol.">
        <title>Divergent and convergent evolution of fungal pathogenicity.</title>
        <authorList>
            <person name="Shang Y."/>
            <person name="Xiao G."/>
            <person name="Zheng P."/>
            <person name="Cen K."/>
            <person name="Zhan S."/>
            <person name="Wang C."/>
        </authorList>
    </citation>
    <scope>NUCLEOTIDE SEQUENCE [LARGE SCALE GENOMIC DNA]</scope>
    <source>
        <strain evidence="2 3">RCEF 264</strain>
    </source>
</reference>
<keyword evidence="1" id="KW-1133">Transmembrane helix</keyword>